<accession>A0A427N2N8</accession>
<evidence type="ECO:0000313" key="4">
    <source>
        <dbReference type="Proteomes" id="UP000277279"/>
    </source>
</evidence>
<sequence>MKVIFAGPTLHGANLPPTADYELRPPARQGDFFRAIQDGANVIGLVDGIYEYVPAIWHKEILFGLSQGVHIFGAASMGALRAAECSAFGMVGLGEIYEGFASGALENDADVAQSHGPAEMGFIPLSEPLVNVRATISQCLQRSQITSAEHDQLQDAAVGIFFKDRTYRRVVRSAIHDADRAGAVLAVLSANNVNLKLRDAQLLVETVISTPDCRFIPEFSWTFEATSVWNAMFPRMESP</sequence>
<evidence type="ECO:0000313" key="2">
    <source>
        <dbReference type="EMBL" id="MBB3134188.1"/>
    </source>
</evidence>
<protein>
    <submittedName>
        <fullName evidence="3">Antibiotic resistance protein</fullName>
    </submittedName>
</protein>
<dbReference type="RefSeq" id="WP_125845052.1">
    <property type="nucleotide sequence ID" value="NZ_JACHXH010000005.1"/>
</dbReference>
<dbReference type="EMBL" id="RJJT01000006">
    <property type="protein sequence ID" value="RSB81111.1"/>
    <property type="molecule type" value="Genomic_DNA"/>
</dbReference>
<comment type="caution">
    <text evidence="3">The sequence shown here is derived from an EMBL/GenBank/DDBJ whole genome shotgun (WGS) entry which is preliminary data.</text>
</comment>
<dbReference type="OrthoDB" id="118811at2"/>
<reference evidence="3 4" key="1">
    <citation type="submission" date="2018-11" db="EMBL/GenBank/DDBJ databases">
        <authorList>
            <person name="Huo Y."/>
        </authorList>
    </citation>
    <scope>NUCLEOTIDE SEQUENCE [LARGE SCALE GENOMIC DNA]</scope>
    <source>
        <strain evidence="3 4">DSM 30132</strain>
    </source>
</reference>
<dbReference type="EMBL" id="JACHXH010000005">
    <property type="protein sequence ID" value="MBB3134188.1"/>
    <property type="molecule type" value="Genomic_DNA"/>
</dbReference>
<dbReference type="Proteomes" id="UP000518315">
    <property type="component" value="Unassembled WGS sequence"/>
</dbReference>
<dbReference type="Pfam" id="PF07812">
    <property type="entry name" value="TfuA"/>
    <property type="match status" value="1"/>
</dbReference>
<evidence type="ECO:0000313" key="5">
    <source>
        <dbReference type="Proteomes" id="UP000518315"/>
    </source>
</evidence>
<dbReference type="AlphaFoldDB" id="A0A427N2N8"/>
<dbReference type="InterPro" id="IPR012924">
    <property type="entry name" value="TfuA_core"/>
</dbReference>
<reference evidence="2 5" key="2">
    <citation type="submission" date="2020-08" db="EMBL/GenBank/DDBJ databases">
        <title>Genomic Encyclopedia of Type Strains, Phase III (KMG-III): the genomes of soil and plant-associated and newly described type strains.</title>
        <authorList>
            <person name="Whitman W."/>
        </authorList>
    </citation>
    <scope>NUCLEOTIDE SEQUENCE [LARGE SCALE GENOMIC DNA]</scope>
    <source>
        <strain evidence="2 5">CECT 4113</strain>
    </source>
</reference>
<name>A0A427N2N8_9HYPH</name>
<dbReference type="Proteomes" id="UP000277279">
    <property type="component" value="Unassembled WGS sequence"/>
</dbReference>
<organism evidence="3 4">
    <name type="scientific">Rhizobium pisi</name>
    <dbReference type="NCBI Taxonomy" id="574561"/>
    <lineage>
        <taxon>Bacteria</taxon>
        <taxon>Pseudomonadati</taxon>
        <taxon>Pseudomonadota</taxon>
        <taxon>Alphaproteobacteria</taxon>
        <taxon>Hyphomicrobiales</taxon>
        <taxon>Rhizobiaceae</taxon>
        <taxon>Rhizobium/Agrobacterium group</taxon>
        <taxon>Rhizobium</taxon>
    </lineage>
</organism>
<gene>
    <name evidence="3" type="ORF">EFD55_10955</name>
    <name evidence="2" type="ORF">FHS26_001904</name>
</gene>
<proteinExistence type="predicted"/>
<evidence type="ECO:0000259" key="1">
    <source>
        <dbReference type="Pfam" id="PF07812"/>
    </source>
</evidence>
<evidence type="ECO:0000313" key="3">
    <source>
        <dbReference type="EMBL" id="RSB81111.1"/>
    </source>
</evidence>
<feature type="domain" description="TfuA-like core" evidence="1">
    <location>
        <begin position="47"/>
        <end position="166"/>
    </location>
</feature>
<keyword evidence="5" id="KW-1185">Reference proteome</keyword>